<keyword evidence="3" id="KW-1185">Reference proteome</keyword>
<dbReference type="EMBL" id="JAQQBR010000004">
    <property type="protein sequence ID" value="KAK0178880.1"/>
    <property type="molecule type" value="Genomic_DNA"/>
</dbReference>
<keyword evidence="1" id="KW-0472">Membrane</keyword>
<accession>A0AA39G0J3</accession>
<dbReference type="AlphaFoldDB" id="A0AA39G0J3"/>
<evidence type="ECO:0000313" key="2">
    <source>
        <dbReference type="EMBL" id="KAK0178880.1"/>
    </source>
</evidence>
<keyword evidence="1" id="KW-1133">Transmembrane helix</keyword>
<evidence type="ECO:0000256" key="1">
    <source>
        <dbReference type="SAM" id="Phobius"/>
    </source>
</evidence>
<sequence length="176" mass="19823">MVVAAINDSVIIPSNPSMALTGVVVTSTFNPDQHIYNSTGYGVEQEELDYVRTDSSDLRVVILIFYSTAMPIFLIWIISWAIRFFWLKYTRRRNQTINLVLYDGAGPRDDTAGSLHHQSGSASVSNQQELQILSAQDNFPKIPEYITNFKRLPAVFLCLPDILEIAVMCQVSHQNP</sequence>
<comment type="caution">
    <text evidence="2">The sequence shown here is derived from an EMBL/GenBank/DDBJ whole genome shotgun (WGS) entry which is preliminary data.</text>
</comment>
<feature type="transmembrane region" description="Helical" evidence="1">
    <location>
        <begin position="60"/>
        <end position="86"/>
    </location>
</feature>
<dbReference type="Proteomes" id="UP001168972">
    <property type="component" value="Unassembled WGS sequence"/>
</dbReference>
<organism evidence="2 3">
    <name type="scientific">Microctonus hyperodae</name>
    <name type="common">Parasitoid wasp</name>
    <dbReference type="NCBI Taxonomy" id="165561"/>
    <lineage>
        <taxon>Eukaryota</taxon>
        <taxon>Metazoa</taxon>
        <taxon>Ecdysozoa</taxon>
        <taxon>Arthropoda</taxon>
        <taxon>Hexapoda</taxon>
        <taxon>Insecta</taxon>
        <taxon>Pterygota</taxon>
        <taxon>Neoptera</taxon>
        <taxon>Endopterygota</taxon>
        <taxon>Hymenoptera</taxon>
        <taxon>Apocrita</taxon>
        <taxon>Ichneumonoidea</taxon>
        <taxon>Braconidae</taxon>
        <taxon>Euphorinae</taxon>
        <taxon>Microctonus</taxon>
    </lineage>
</organism>
<reference evidence="2" key="2">
    <citation type="submission" date="2023-03" db="EMBL/GenBank/DDBJ databases">
        <authorList>
            <person name="Inwood S.N."/>
            <person name="Skelly J.G."/>
            <person name="Guhlin J."/>
            <person name="Harrop T.W.R."/>
            <person name="Goldson S.G."/>
            <person name="Dearden P.K."/>
        </authorList>
    </citation>
    <scope>NUCLEOTIDE SEQUENCE</scope>
    <source>
        <strain evidence="2">Lincoln</strain>
        <tissue evidence="2">Whole body</tissue>
    </source>
</reference>
<reference evidence="2" key="1">
    <citation type="journal article" date="2023" name="bioRxiv">
        <title>Scaffold-level genome assemblies of two parasitoid biocontrol wasps reveal the parthenogenesis mechanism and an associated novel virus.</title>
        <authorList>
            <person name="Inwood S."/>
            <person name="Skelly J."/>
            <person name="Guhlin J."/>
            <person name="Harrop T."/>
            <person name="Goldson S."/>
            <person name="Dearden P."/>
        </authorList>
    </citation>
    <scope>NUCLEOTIDE SEQUENCE</scope>
    <source>
        <strain evidence="2">Lincoln</strain>
        <tissue evidence="2">Whole body</tissue>
    </source>
</reference>
<evidence type="ECO:0000313" key="3">
    <source>
        <dbReference type="Proteomes" id="UP001168972"/>
    </source>
</evidence>
<proteinExistence type="predicted"/>
<keyword evidence="1" id="KW-0812">Transmembrane</keyword>
<name>A0AA39G0J3_MICHY</name>
<gene>
    <name evidence="2" type="ORF">PV327_007723</name>
</gene>
<protein>
    <submittedName>
        <fullName evidence="2">Uncharacterized protein</fullName>
    </submittedName>
</protein>